<proteinExistence type="predicted"/>
<reference evidence="1 2" key="1">
    <citation type="journal article" date="2011" name="Stand. Genomic Sci.">
        <title>Non-contiguous finished genome sequence and contextual data of the filamentous soil bacterium Ktedonobacter racemifer type strain (SOSP1-21).</title>
        <authorList>
            <person name="Chang Y.J."/>
            <person name="Land M."/>
            <person name="Hauser L."/>
            <person name="Chertkov O."/>
            <person name="Del Rio T.G."/>
            <person name="Nolan M."/>
            <person name="Copeland A."/>
            <person name="Tice H."/>
            <person name="Cheng J.F."/>
            <person name="Lucas S."/>
            <person name="Han C."/>
            <person name="Goodwin L."/>
            <person name="Pitluck S."/>
            <person name="Ivanova N."/>
            <person name="Ovchinikova G."/>
            <person name="Pati A."/>
            <person name="Chen A."/>
            <person name="Palaniappan K."/>
            <person name="Mavromatis K."/>
            <person name="Liolios K."/>
            <person name="Brettin T."/>
            <person name="Fiebig A."/>
            <person name="Rohde M."/>
            <person name="Abt B."/>
            <person name="Goker M."/>
            <person name="Detter J.C."/>
            <person name="Woyke T."/>
            <person name="Bristow J."/>
            <person name="Eisen J.A."/>
            <person name="Markowitz V."/>
            <person name="Hugenholtz P."/>
            <person name="Kyrpides N.C."/>
            <person name="Klenk H.P."/>
            <person name="Lapidus A."/>
        </authorList>
    </citation>
    <scope>NUCLEOTIDE SEQUENCE [LARGE SCALE GENOMIC DNA]</scope>
    <source>
        <strain evidence="2">DSM 44963</strain>
    </source>
</reference>
<dbReference type="STRING" id="485913.Krac_2714"/>
<dbReference type="eggNOG" id="COG1357">
    <property type="taxonomic scope" value="Bacteria"/>
</dbReference>
<comment type="caution">
    <text evidence="1">The sequence shown here is derived from an EMBL/GenBank/DDBJ whole genome shotgun (WGS) entry which is preliminary data.</text>
</comment>
<keyword evidence="2" id="KW-1185">Reference proteome</keyword>
<dbReference type="PANTHER" id="PTHR14136">
    <property type="entry name" value="BTB_POZ DOMAIN-CONTAINING PROTEIN KCTD9"/>
    <property type="match status" value="1"/>
</dbReference>
<dbReference type="OrthoDB" id="156143at2"/>
<dbReference type="InterPro" id="IPR051082">
    <property type="entry name" value="Pentapeptide-BTB/POZ_domain"/>
</dbReference>
<protein>
    <submittedName>
        <fullName evidence="1">Pentapeptide repeat protein</fullName>
    </submittedName>
</protein>
<dbReference type="Gene3D" id="2.160.20.80">
    <property type="entry name" value="E3 ubiquitin-protein ligase SopA"/>
    <property type="match status" value="1"/>
</dbReference>
<accession>D6TZG1</accession>
<organism evidence="1 2">
    <name type="scientific">Ktedonobacter racemifer DSM 44963</name>
    <dbReference type="NCBI Taxonomy" id="485913"/>
    <lineage>
        <taxon>Bacteria</taxon>
        <taxon>Bacillati</taxon>
        <taxon>Chloroflexota</taxon>
        <taxon>Ktedonobacteria</taxon>
        <taxon>Ktedonobacterales</taxon>
        <taxon>Ktedonobacteraceae</taxon>
        <taxon>Ktedonobacter</taxon>
    </lineage>
</organism>
<evidence type="ECO:0000313" key="1">
    <source>
        <dbReference type="EMBL" id="EFH81951.1"/>
    </source>
</evidence>
<dbReference type="AlphaFoldDB" id="D6TZG1"/>
<dbReference type="EMBL" id="ADVG01000004">
    <property type="protein sequence ID" value="EFH81951.1"/>
    <property type="molecule type" value="Genomic_DNA"/>
</dbReference>
<sequence>MNTEESTGTGKSAFPLTRVDIERLLSTVEKSAQLDLHLQNLREIDLSYMDLQGTNLQGADLQGANLRGANLSEVDLQGANLSEADLDGADLSHAHLGDTEANRVKFHGAKLSYAILREVDLRGFNLTELDLENADLNGTDLRGAVLHGANLQGADLSTVRLDGPELRSAILHRGAFLSTRGGYRGRGRETRKQVAPAAQAILMEEHFLPIQGQERKQVKPIFSEREAYLFGEQALLAGSDPEKLRGLFPQGFSFAQARNLFDTWLVQTGNDYNEQTLQAMWIGFAHRICDLYHKNES</sequence>
<dbReference type="PANTHER" id="PTHR14136:SF17">
    <property type="entry name" value="BTB_POZ DOMAIN-CONTAINING PROTEIN KCTD9"/>
    <property type="match status" value="1"/>
</dbReference>
<name>D6TZG1_KTERA</name>
<evidence type="ECO:0000313" key="2">
    <source>
        <dbReference type="Proteomes" id="UP000004508"/>
    </source>
</evidence>
<dbReference type="RefSeq" id="WP_007919685.1">
    <property type="nucleotide sequence ID" value="NZ_ADVG01000004.1"/>
</dbReference>
<gene>
    <name evidence="1" type="ORF">Krac_2714</name>
</gene>
<dbReference type="Pfam" id="PF00805">
    <property type="entry name" value="Pentapeptide"/>
    <property type="match status" value="2"/>
</dbReference>
<dbReference type="Proteomes" id="UP000004508">
    <property type="component" value="Unassembled WGS sequence"/>
</dbReference>
<dbReference type="InterPro" id="IPR001646">
    <property type="entry name" value="5peptide_repeat"/>
</dbReference>
<dbReference type="SUPFAM" id="SSF141571">
    <property type="entry name" value="Pentapeptide repeat-like"/>
    <property type="match status" value="1"/>
</dbReference>
<dbReference type="InParanoid" id="D6TZG1"/>